<evidence type="ECO:0000313" key="3">
    <source>
        <dbReference type="Proteomes" id="UP001056384"/>
    </source>
</evidence>
<dbReference type="Proteomes" id="UP001056384">
    <property type="component" value="Chromosome 3"/>
</dbReference>
<evidence type="ECO:0000256" key="1">
    <source>
        <dbReference type="SAM" id="SignalP"/>
    </source>
</evidence>
<gene>
    <name evidence="2" type="ORF">Slin15195_G046450</name>
</gene>
<keyword evidence="1" id="KW-0732">Signal</keyword>
<dbReference type="AlphaFoldDB" id="A0A9Q9AV93"/>
<feature type="chain" id="PRO_5040398300" description="Hydrophobin" evidence="1">
    <location>
        <begin position="17"/>
        <end position="115"/>
    </location>
</feature>
<sequence>MKIFTLISVAITGAAARGYLACNGGTAGDGGCSANGQDTLCCIYSIETTKGFPGLREIGSPSRGPGGNEKCTSAGEEGWVYCAVKKYKADAPFDLVLAVIAGRRNQYVVFSLSTP</sequence>
<feature type="signal peptide" evidence="1">
    <location>
        <begin position="1"/>
        <end position="16"/>
    </location>
</feature>
<reference evidence="2" key="1">
    <citation type="submission" date="2022-06" db="EMBL/GenBank/DDBJ databases">
        <title>Complete genome sequences of two strains of the flax pathogen Septoria linicola.</title>
        <authorList>
            <person name="Lapalu N."/>
            <person name="Simon A."/>
            <person name="Demenou B."/>
            <person name="Paumier D."/>
            <person name="Guillot M.-P."/>
            <person name="Gout L."/>
            <person name="Valade R."/>
        </authorList>
    </citation>
    <scope>NUCLEOTIDE SEQUENCE</scope>
    <source>
        <strain evidence="2">SE15195</strain>
    </source>
</reference>
<name>A0A9Q9AV93_9PEZI</name>
<organism evidence="2 3">
    <name type="scientific">Septoria linicola</name>
    <dbReference type="NCBI Taxonomy" id="215465"/>
    <lineage>
        <taxon>Eukaryota</taxon>
        <taxon>Fungi</taxon>
        <taxon>Dikarya</taxon>
        <taxon>Ascomycota</taxon>
        <taxon>Pezizomycotina</taxon>
        <taxon>Dothideomycetes</taxon>
        <taxon>Dothideomycetidae</taxon>
        <taxon>Mycosphaerellales</taxon>
        <taxon>Mycosphaerellaceae</taxon>
        <taxon>Septoria</taxon>
    </lineage>
</organism>
<keyword evidence="3" id="KW-1185">Reference proteome</keyword>
<dbReference type="EMBL" id="CP099420">
    <property type="protein sequence ID" value="USW51326.1"/>
    <property type="molecule type" value="Genomic_DNA"/>
</dbReference>
<protein>
    <recommendedName>
        <fullName evidence="4">Hydrophobin</fullName>
    </recommendedName>
</protein>
<accession>A0A9Q9AV93</accession>
<evidence type="ECO:0000313" key="2">
    <source>
        <dbReference type="EMBL" id="USW51326.1"/>
    </source>
</evidence>
<evidence type="ECO:0008006" key="4">
    <source>
        <dbReference type="Google" id="ProtNLM"/>
    </source>
</evidence>
<proteinExistence type="predicted"/>